<keyword evidence="6 9" id="KW-0560">Oxidoreductase</keyword>
<dbReference type="Pfam" id="PF02852">
    <property type="entry name" value="Pyr_redox_dim"/>
    <property type="match status" value="1"/>
</dbReference>
<evidence type="ECO:0000259" key="11">
    <source>
        <dbReference type="Pfam" id="PF02852"/>
    </source>
</evidence>
<dbReference type="EMBL" id="FNAG01000012">
    <property type="protein sequence ID" value="SDD97506.1"/>
    <property type="molecule type" value="Genomic_DNA"/>
</dbReference>
<name>A0A1G6Z6Q4_9GAMM</name>
<proteinExistence type="inferred from homology"/>
<evidence type="ECO:0000256" key="8">
    <source>
        <dbReference type="ARBA" id="ARBA00023284"/>
    </source>
</evidence>
<evidence type="ECO:0000256" key="7">
    <source>
        <dbReference type="ARBA" id="ARBA00023157"/>
    </source>
</evidence>
<evidence type="ECO:0000256" key="2">
    <source>
        <dbReference type="ARBA" id="ARBA00007532"/>
    </source>
</evidence>
<dbReference type="GO" id="GO:0050660">
    <property type="term" value="F:flavin adenine dinucleotide binding"/>
    <property type="evidence" value="ECO:0007669"/>
    <property type="project" value="TreeGrafter"/>
</dbReference>
<keyword evidence="3 9" id="KW-0285">Flavoprotein</keyword>
<comment type="similarity">
    <text evidence="2 9">Belongs to the class-I pyridine nucleotide-disulfide oxidoreductase family.</text>
</comment>
<keyword evidence="4 9" id="KW-0274">FAD</keyword>
<keyword evidence="10" id="KW-0812">Transmembrane</keyword>
<gene>
    <name evidence="14" type="ORF">SAMN04488509_11245</name>
</gene>
<sequence>MSPDRQCELLSGLQGGQGAITVAFRCVQAIPRANESRTPIPGSQMKTFARFALVIAFVFLFVWAWRSGLIAELDFSTLKNRQGELSAWVDAHRLLAFASFFGVYVLVTAASIPGAAVLTLAAGALFGLGWGVLLVSFASTIGASLAFLSARFLFREAIEKRFGERLRGIDEGVRREGAFYLFTLRVVPLFPFFVVNLVSGLTSLRLWTYYWVSQLGMLPATVVYVYAGTQLASIESPRDIASPGLLLAFAAIGLLPLLLKGVLGWLKARRVYAGFQRPKRYDYNLIAIGAGSAGLVTAYIGAAVKAKVALIEKHRMGGDCLNTGCVPSKALIRSARLLAEARESENLGIRRLHAEFDFAEVMERVQRVIQRIEPHDSVERYTGLGVDVIEGEAKLVSPWEVEVGGRRISARSIVIATGARPTVPPIPGLNDLNYLTSDTLWSLRELPKRLLVLGGGPIGCELAQCFARFGAQVRIVEMAERLLPREDAEAGAELASRLEREGVELALATRALRFERLPDGSGRLHAKGPQGEQHFDFDRVLLALGRTPNTQGFGLQELGVELGPRGHVAVDALMRTNFPNILVAGDVAGPYQFTHVASHQAWYAAVNGLLAPFWSYAVDYRVIPWVTFTDPEVARVGLSEDEARERGIEVEVTRYGIDDLDRAIADGNAHGFVKVLTAPGKDRILGALIVGAHAGELLPEFVLAMKHGIGLNKLLGTIHVYPTMSEANKYAAGVWKRANAPQTALRWAERFFAWRR</sequence>
<keyword evidence="5" id="KW-0521">NADP</keyword>
<dbReference type="PANTHER" id="PTHR43014:SF2">
    <property type="entry name" value="MERCURIC REDUCTASE"/>
    <property type="match status" value="1"/>
</dbReference>
<dbReference type="GO" id="GO:0016668">
    <property type="term" value="F:oxidoreductase activity, acting on a sulfur group of donors, NAD(P) as acceptor"/>
    <property type="evidence" value="ECO:0007669"/>
    <property type="project" value="InterPro"/>
</dbReference>
<dbReference type="AlphaFoldDB" id="A0A1G6Z6Q4"/>
<evidence type="ECO:0000256" key="9">
    <source>
        <dbReference type="RuleBase" id="RU003691"/>
    </source>
</evidence>
<feature type="transmembrane region" description="Helical" evidence="10">
    <location>
        <begin position="283"/>
        <end position="306"/>
    </location>
</feature>
<keyword evidence="10" id="KW-1133">Transmembrane helix</keyword>
<comment type="cofactor">
    <cofactor evidence="1">
        <name>FAD</name>
        <dbReference type="ChEBI" id="CHEBI:57692"/>
    </cofactor>
</comment>
<evidence type="ECO:0000259" key="13">
    <source>
        <dbReference type="Pfam" id="PF09335"/>
    </source>
</evidence>
<dbReference type="GO" id="GO:0005886">
    <property type="term" value="C:plasma membrane"/>
    <property type="evidence" value="ECO:0007669"/>
    <property type="project" value="UniProtKB-ARBA"/>
</dbReference>
<protein>
    <submittedName>
        <fullName evidence="14">Pyruvate/2-oxoglutarate dehydrogenase complex, dihydrolipoamide dehydrogenase (E3) component</fullName>
    </submittedName>
</protein>
<evidence type="ECO:0000313" key="15">
    <source>
        <dbReference type="Proteomes" id="UP000199603"/>
    </source>
</evidence>
<feature type="domain" description="Pyridine nucleotide-disulphide oxidoreductase dimerisation" evidence="11">
    <location>
        <begin position="623"/>
        <end position="731"/>
    </location>
</feature>
<keyword evidence="7" id="KW-1015">Disulfide bond</keyword>
<feature type="domain" description="FAD/NAD(P)-binding" evidence="12">
    <location>
        <begin position="284"/>
        <end position="601"/>
    </location>
</feature>
<feature type="transmembrane region" description="Helical" evidence="10">
    <location>
        <begin position="179"/>
        <end position="201"/>
    </location>
</feature>
<feature type="transmembrane region" description="Helical" evidence="10">
    <location>
        <begin position="85"/>
        <end position="107"/>
    </location>
</feature>
<dbReference type="FunFam" id="3.30.390.30:FF:000001">
    <property type="entry name" value="Dihydrolipoyl dehydrogenase"/>
    <property type="match status" value="1"/>
</dbReference>
<dbReference type="Pfam" id="PF09335">
    <property type="entry name" value="VTT_dom"/>
    <property type="match status" value="1"/>
</dbReference>
<keyword evidence="10" id="KW-0472">Membrane</keyword>
<evidence type="ECO:0000256" key="4">
    <source>
        <dbReference type="ARBA" id="ARBA00022827"/>
    </source>
</evidence>
<dbReference type="InterPro" id="IPR036188">
    <property type="entry name" value="FAD/NAD-bd_sf"/>
</dbReference>
<feature type="transmembrane region" description="Helical" evidence="10">
    <location>
        <begin position="240"/>
        <end position="263"/>
    </location>
</feature>
<dbReference type="InterPro" id="IPR023753">
    <property type="entry name" value="FAD/NAD-binding_dom"/>
</dbReference>
<keyword evidence="15" id="KW-1185">Reference proteome</keyword>
<dbReference type="Gene3D" id="3.30.390.30">
    <property type="match status" value="1"/>
</dbReference>
<feature type="domain" description="VTT" evidence="13">
    <location>
        <begin position="116"/>
        <end position="229"/>
    </location>
</feature>
<dbReference type="PROSITE" id="PS00076">
    <property type="entry name" value="PYRIDINE_REDOX_1"/>
    <property type="match status" value="1"/>
</dbReference>
<organism evidence="14 15">
    <name type="scientific">Aquimonas voraii</name>
    <dbReference type="NCBI Taxonomy" id="265719"/>
    <lineage>
        <taxon>Bacteria</taxon>
        <taxon>Pseudomonadati</taxon>
        <taxon>Pseudomonadota</taxon>
        <taxon>Gammaproteobacteria</taxon>
        <taxon>Lysobacterales</taxon>
        <taxon>Lysobacteraceae</taxon>
        <taxon>Aquimonas</taxon>
    </lineage>
</organism>
<keyword evidence="8 9" id="KW-0676">Redox-active center</keyword>
<evidence type="ECO:0000256" key="1">
    <source>
        <dbReference type="ARBA" id="ARBA00001974"/>
    </source>
</evidence>
<dbReference type="PANTHER" id="PTHR43014">
    <property type="entry name" value="MERCURIC REDUCTASE"/>
    <property type="match status" value="1"/>
</dbReference>
<evidence type="ECO:0000256" key="5">
    <source>
        <dbReference type="ARBA" id="ARBA00022857"/>
    </source>
</evidence>
<keyword evidence="14" id="KW-0670">Pyruvate</keyword>
<dbReference type="Gene3D" id="3.50.50.60">
    <property type="entry name" value="FAD/NAD(P)-binding domain"/>
    <property type="match status" value="2"/>
</dbReference>
<evidence type="ECO:0000256" key="3">
    <source>
        <dbReference type="ARBA" id="ARBA00022630"/>
    </source>
</evidence>
<reference evidence="14 15" key="1">
    <citation type="submission" date="2016-10" db="EMBL/GenBank/DDBJ databases">
        <authorList>
            <person name="de Groot N.N."/>
        </authorList>
    </citation>
    <scope>NUCLEOTIDE SEQUENCE [LARGE SCALE GENOMIC DNA]</scope>
    <source>
        <strain evidence="14 15">DSM 16957</strain>
    </source>
</reference>
<dbReference type="InterPro" id="IPR016156">
    <property type="entry name" value="FAD/NAD-linked_Rdtase_dimer_sf"/>
</dbReference>
<dbReference type="Pfam" id="PF07992">
    <property type="entry name" value="Pyr_redox_2"/>
    <property type="match status" value="1"/>
</dbReference>
<dbReference type="SUPFAM" id="SSF51905">
    <property type="entry name" value="FAD/NAD(P)-binding domain"/>
    <property type="match status" value="1"/>
</dbReference>
<accession>A0A1G6Z6Q4</accession>
<dbReference type="InterPro" id="IPR004099">
    <property type="entry name" value="Pyr_nucl-diS_OxRdtase_dimer"/>
</dbReference>
<evidence type="ECO:0000259" key="12">
    <source>
        <dbReference type="Pfam" id="PF07992"/>
    </source>
</evidence>
<dbReference type="InterPro" id="IPR032816">
    <property type="entry name" value="VTT_dom"/>
</dbReference>
<dbReference type="PRINTS" id="PR00368">
    <property type="entry name" value="FADPNR"/>
</dbReference>
<dbReference type="SUPFAM" id="SSF55424">
    <property type="entry name" value="FAD/NAD-linked reductases, dimerisation (C-terminal) domain"/>
    <property type="match status" value="1"/>
</dbReference>
<feature type="transmembrane region" description="Helical" evidence="10">
    <location>
        <begin position="47"/>
        <end position="65"/>
    </location>
</feature>
<dbReference type="PRINTS" id="PR00411">
    <property type="entry name" value="PNDRDTASEI"/>
</dbReference>
<dbReference type="Proteomes" id="UP000199603">
    <property type="component" value="Unassembled WGS sequence"/>
</dbReference>
<feature type="transmembrane region" description="Helical" evidence="10">
    <location>
        <begin position="207"/>
        <end position="228"/>
    </location>
</feature>
<evidence type="ECO:0000313" key="14">
    <source>
        <dbReference type="EMBL" id="SDD97506.1"/>
    </source>
</evidence>
<dbReference type="GO" id="GO:0003955">
    <property type="term" value="F:NAD(P)H dehydrogenase (quinone) activity"/>
    <property type="evidence" value="ECO:0007669"/>
    <property type="project" value="TreeGrafter"/>
</dbReference>
<dbReference type="InterPro" id="IPR012999">
    <property type="entry name" value="Pyr_OxRdtase_I_AS"/>
</dbReference>
<evidence type="ECO:0000256" key="6">
    <source>
        <dbReference type="ARBA" id="ARBA00023002"/>
    </source>
</evidence>
<dbReference type="STRING" id="265719.SAMN04488509_11245"/>
<evidence type="ECO:0000256" key="10">
    <source>
        <dbReference type="SAM" id="Phobius"/>
    </source>
</evidence>